<evidence type="ECO:0000256" key="4">
    <source>
        <dbReference type="ARBA" id="ARBA00022692"/>
    </source>
</evidence>
<dbReference type="InterPro" id="IPR023395">
    <property type="entry name" value="MCP_dom_sf"/>
</dbReference>
<dbReference type="PRINTS" id="PR00926">
    <property type="entry name" value="MITOCARRIER"/>
</dbReference>
<dbReference type="InParanoid" id="D8QYS1"/>
<feature type="repeat" description="Solcar" evidence="9">
    <location>
        <begin position="209"/>
        <end position="297"/>
    </location>
</feature>
<dbReference type="EMBL" id="GL377569">
    <property type="protein sequence ID" value="EFJ34665.1"/>
    <property type="molecule type" value="Genomic_DNA"/>
</dbReference>
<dbReference type="Pfam" id="PF00153">
    <property type="entry name" value="Mito_carr"/>
    <property type="match status" value="3"/>
</dbReference>
<dbReference type="GO" id="GO:0022857">
    <property type="term" value="F:transmembrane transporter activity"/>
    <property type="evidence" value="ECO:0000318"/>
    <property type="project" value="GO_Central"/>
</dbReference>
<evidence type="ECO:0000256" key="9">
    <source>
        <dbReference type="PROSITE-ProRule" id="PRU00282"/>
    </source>
</evidence>
<evidence type="ECO:0000313" key="11">
    <source>
        <dbReference type="EMBL" id="EFJ34665.1"/>
    </source>
</evidence>
<keyword evidence="4 9" id="KW-0812">Transmembrane</keyword>
<dbReference type="InterPro" id="IPR050567">
    <property type="entry name" value="Mitochondrial_Carrier"/>
</dbReference>
<evidence type="ECO:0000256" key="7">
    <source>
        <dbReference type="ARBA" id="ARBA00023128"/>
    </source>
</evidence>
<keyword evidence="6" id="KW-1133">Transmembrane helix</keyword>
<sequence>MEAYDQKKSWGREFVAGGLGGMAGVISGHPLDTIRIRQQQPRHALSSVPSSATGMVRHLLRTEGVRALYKGMSSPLATVALQNAVAFQTYATLCRVQSPDQRNETLPLQRVAVAGFGTGALQTLILTPVELVKIKLQIQRSLKGCSKSANLHGPLQVAQKITQTEGLRGLYRGLGITLIRDAPAHAVYFSSYEFLREKLHPSCRKNGGESILTLLTAGGFAGALSWIVCYPFDVIKTRLQSQGPGAEMRYTGIVDCLRTSVREEGRGVLWRGLGTALARAYLVNAAIFSAYEMSLRFLSASRAPDAKAFLKGAEEATLP</sequence>
<dbReference type="Gene3D" id="1.50.40.10">
    <property type="entry name" value="Mitochondrial carrier domain"/>
    <property type="match status" value="2"/>
</dbReference>
<dbReference type="AlphaFoldDB" id="D8QYS1"/>
<comment type="similarity">
    <text evidence="2 10">Belongs to the mitochondrial carrier (TC 2.A.29) family.</text>
</comment>
<evidence type="ECO:0000256" key="1">
    <source>
        <dbReference type="ARBA" id="ARBA00004225"/>
    </source>
</evidence>
<keyword evidence="8 9" id="KW-0472">Membrane</keyword>
<evidence type="ECO:0000256" key="3">
    <source>
        <dbReference type="ARBA" id="ARBA00022448"/>
    </source>
</evidence>
<dbReference type="InterPro" id="IPR002067">
    <property type="entry name" value="MCP"/>
</dbReference>
<accession>D8QYS1</accession>
<dbReference type="Proteomes" id="UP000001514">
    <property type="component" value="Unassembled WGS sequence"/>
</dbReference>
<dbReference type="SUPFAM" id="SSF103506">
    <property type="entry name" value="Mitochondrial carrier"/>
    <property type="match status" value="1"/>
</dbReference>
<dbReference type="FunCoup" id="D8QYS1">
    <property type="interactions" value="142"/>
</dbReference>
<evidence type="ECO:0000256" key="6">
    <source>
        <dbReference type="ARBA" id="ARBA00022989"/>
    </source>
</evidence>
<evidence type="ECO:0000313" key="12">
    <source>
        <dbReference type="Proteomes" id="UP000001514"/>
    </source>
</evidence>
<keyword evidence="5" id="KW-0677">Repeat</keyword>
<dbReference type="Gramene" id="EFJ34665">
    <property type="protein sequence ID" value="EFJ34665"/>
    <property type="gene ID" value="SELMODRAFT_81011"/>
</dbReference>
<keyword evidence="7" id="KW-0496">Mitochondrion</keyword>
<protein>
    <submittedName>
        <fullName evidence="11">Uncharacterized protein mBAC2-2</fullName>
    </submittedName>
</protein>
<feature type="repeat" description="Solcar" evidence="9">
    <location>
        <begin position="106"/>
        <end position="198"/>
    </location>
</feature>
<proteinExistence type="inferred from homology"/>
<dbReference type="PROSITE" id="PS50920">
    <property type="entry name" value="SOLCAR"/>
    <property type="match status" value="3"/>
</dbReference>
<keyword evidence="12" id="KW-1185">Reference proteome</keyword>
<comment type="subcellular location">
    <subcellularLocation>
        <location evidence="1">Mitochondrion membrane</location>
        <topology evidence="1">Multi-pass membrane protein</topology>
    </subcellularLocation>
</comment>
<dbReference type="PANTHER" id="PTHR45624">
    <property type="entry name" value="MITOCHONDRIAL BASIC AMINO ACIDS TRANSPORTER-RELATED"/>
    <property type="match status" value="1"/>
</dbReference>
<dbReference type="GO" id="GO:0031966">
    <property type="term" value="C:mitochondrial membrane"/>
    <property type="evidence" value="ECO:0007669"/>
    <property type="project" value="UniProtKB-SubCell"/>
</dbReference>
<dbReference type="InterPro" id="IPR018108">
    <property type="entry name" value="MCP_transmembrane"/>
</dbReference>
<gene>
    <name evidence="11" type="primary">mBAC2-2</name>
    <name evidence="11" type="ORF">SELMODRAFT_81011</name>
</gene>
<dbReference type="GeneID" id="9654266"/>
<dbReference type="STRING" id="88036.D8QYS1"/>
<evidence type="ECO:0000256" key="2">
    <source>
        <dbReference type="ARBA" id="ARBA00006375"/>
    </source>
</evidence>
<dbReference type="HOGENOM" id="CLU_015166_16_1_1"/>
<evidence type="ECO:0000256" key="8">
    <source>
        <dbReference type="ARBA" id="ARBA00023136"/>
    </source>
</evidence>
<name>D8QYS1_SELML</name>
<feature type="repeat" description="Solcar" evidence="9">
    <location>
        <begin position="8"/>
        <end position="96"/>
    </location>
</feature>
<keyword evidence="3 10" id="KW-0813">Transport</keyword>
<organism evidence="12">
    <name type="scientific">Selaginella moellendorffii</name>
    <name type="common">Spikemoss</name>
    <dbReference type="NCBI Taxonomy" id="88036"/>
    <lineage>
        <taxon>Eukaryota</taxon>
        <taxon>Viridiplantae</taxon>
        <taxon>Streptophyta</taxon>
        <taxon>Embryophyta</taxon>
        <taxon>Tracheophyta</taxon>
        <taxon>Lycopodiopsida</taxon>
        <taxon>Selaginellales</taxon>
        <taxon>Selaginellaceae</taxon>
        <taxon>Selaginella</taxon>
    </lineage>
</organism>
<reference evidence="11 12" key="1">
    <citation type="journal article" date="2011" name="Science">
        <title>The Selaginella genome identifies genetic changes associated with the evolution of vascular plants.</title>
        <authorList>
            <person name="Banks J.A."/>
            <person name="Nishiyama T."/>
            <person name="Hasebe M."/>
            <person name="Bowman J.L."/>
            <person name="Gribskov M."/>
            <person name="dePamphilis C."/>
            <person name="Albert V.A."/>
            <person name="Aono N."/>
            <person name="Aoyama T."/>
            <person name="Ambrose B.A."/>
            <person name="Ashton N.W."/>
            <person name="Axtell M.J."/>
            <person name="Barker E."/>
            <person name="Barker M.S."/>
            <person name="Bennetzen J.L."/>
            <person name="Bonawitz N.D."/>
            <person name="Chapple C."/>
            <person name="Cheng C."/>
            <person name="Correa L.G."/>
            <person name="Dacre M."/>
            <person name="DeBarry J."/>
            <person name="Dreyer I."/>
            <person name="Elias M."/>
            <person name="Engstrom E.M."/>
            <person name="Estelle M."/>
            <person name="Feng L."/>
            <person name="Finet C."/>
            <person name="Floyd S.K."/>
            <person name="Frommer W.B."/>
            <person name="Fujita T."/>
            <person name="Gramzow L."/>
            <person name="Gutensohn M."/>
            <person name="Harholt J."/>
            <person name="Hattori M."/>
            <person name="Heyl A."/>
            <person name="Hirai T."/>
            <person name="Hiwatashi Y."/>
            <person name="Ishikawa M."/>
            <person name="Iwata M."/>
            <person name="Karol K.G."/>
            <person name="Koehler B."/>
            <person name="Kolukisaoglu U."/>
            <person name="Kubo M."/>
            <person name="Kurata T."/>
            <person name="Lalonde S."/>
            <person name="Li K."/>
            <person name="Li Y."/>
            <person name="Litt A."/>
            <person name="Lyons E."/>
            <person name="Manning G."/>
            <person name="Maruyama T."/>
            <person name="Michael T.P."/>
            <person name="Mikami K."/>
            <person name="Miyazaki S."/>
            <person name="Morinaga S."/>
            <person name="Murata T."/>
            <person name="Mueller-Roeber B."/>
            <person name="Nelson D.R."/>
            <person name="Obara M."/>
            <person name="Oguri Y."/>
            <person name="Olmstead R.G."/>
            <person name="Onodera N."/>
            <person name="Petersen B.L."/>
            <person name="Pils B."/>
            <person name="Prigge M."/>
            <person name="Rensing S.A."/>
            <person name="Riano-Pachon D.M."/>
            <person name="Roberts A.W."/>
            <person name="Sato Y."/>
            <person name="Scheller H.V."/>
            <person name="Schulz B."/>
            <person name="Schulz C."/>
            <person name="Shakirov E.V."/>
            <person name="Shibagaki N."/>
            <person name="Shinohara N."/>
            <person name="Shippen D.E."/>
            <person name="Soerensen I."/>
            <person name="Sotooka R."/>
            <person name="Sugimoto N."/>
            <person name="Sugita M."/>
            <person name="Sumikawa N."/>
            <person name="Tanurdzic M."/>
            <person name="Theissen G."/>
            <person name="Ulvskov P."/>
            <person name="Wakazuki S."/>
            <person name="Weng J.K."/>
            <person name="Willats W.W."/>
            <person name="Wipf D."/>
            <person name="Wolf P.G."/>
            <person name="Yang L."/>
            <person name="Zimmer A.D."/>
            <person name="Zhu Q."/>
            <person name="Mitros T."/>
            <person name="Hellsten U."/>
            <person name="Loque D."/>
            <person name="Otillar R."/>
            <person name="Salamov A."/>
            <person name="Schmutz J."/>
            <person name="Shapiro H."/>
            <person name="Lindquist E."/>
            <person name="Lucas S."/>
            <person name="Rokhsar D."/>
            <person name="Grigoriev I.V."/>
        </authorList>
    </citation>
    <scope>NUCLEOTIDE SEQUENCE [LARGE SCALE GENOMIC DNA]</scope>
</reference>
<dbReference type="OMA" id="YSRRMMM"/>
<evidence type="ECO:0000256" key="5">
    <source>
        <dbReference type="ARBA" id="ARBA00022737"/>
    </source>
</evidence>
<dbReference type="OrthoDB" id="193856at2759"/>
<dbReference type="PANTHER" id="PTHR45624:SF10">
    <property type="entry name" value="SLC (SOLUTE CARRIER) HOMOLOG"/>
    <property type="match status" value="1"/>
</dbReference>
<dbReference type="KEGG" id="smo:SELMODRAFT_81011"/>
<dbReference type="eggNOG" id="KOG0762">
    <property type="taxonomic scope" value="Eukaryota"/>
</dbReference>
<evidence type="ECO:0000256" key="10">
    <source>
        <dbReference type="RuleBase" id="RU000488"/>
    </source>
</evidence>